<evidence type="ECO:0000256" key="3">
    <source>
        <dbReference type="ARBA" id="ARBA00023295"/>
    </source>
</evidence>
<dbReference type="Gene3D" id="3.20.20.80">
    <property type="entry name" value="Glycosidases"/>
    <property type="match status" value="1"/>
</dbReference>
<reference evidence="5" key="1">
    <citation type="submission" date="2021-01" db="EMBL/GenBank/DDBJ databases">
        <authorList>
            <person name="Li R."/>
            <person name="Bekaert M."/>
        </authorList>
    </citation>
    <scope>NUCLEOTIDE SEQUENCE</scope>
    <source>
        <strain evidence="5">Farmed</strain>
    </source>
</reference>
<dbReference type="Proteomes" id="UP000597762">
    <property type="component" value="Unassembled WGS sequence"/>
</dbReference>
<dbReference type="AlphaFoldDB" id="A0A812DGI9"/>
<protein>
    <submittedName>
        <fullName evidence="5">Beta-galactosidase-1-like protein 3,Beta-galactosidase-1-like protein 2,Beta-galactosidase</fullName>
    </submittedName>
</protein>
<keyword evidence="2" id="KW-0378">Hydrolase</keyword>
<dbReference type="PRINTS" id="PR00742">
    <property type="entry name" value="GLHYDRLASE35"/>
</dbReference>
<feature type="domain" description="Glycoside hydrolase 35 catalytic" evidence="4">
    <location>
        <begin position="10"/>
        <end position="174"/>
    </location>
</feature>
<dbReference type="GO" id="GO:0004553">
    <property type="term" value="F:hydrolase activity, hydrolyzing O-glycosyl compounds"/>
    <property type="evidence" value="ECO:0007669"/>
    <property type="project" value="InterPro"/>
</dbReference>
<accession>A0A812DGI9</accession>
<dbReference type="OrthoDB" id="1657402at2759"/>
<dbReference type="Gene3D" id="2.60.120.260">
    <property type="entry name" value="Galactose-binding domain-like"/>
    <property type="match status" value="1"/>
</dbReference>
<evidence type="ECO:0000259" key="4">
    <source>
        <dbReference type="Pfam" id="PF01301"/>
    </source>
</evidence>
<comment type="similarity">
    <text evidence="1">Belongs to the glycosyl hydrolase 35 family.</text>
</comment>
<keyword evidence="3" id="KW-0326">Glycosidase</keyword>
<evidence type="ECO:0000313" key="6">
    <source>
        <dbReference type="Proteomes" id="UP000597762"/>
    </source>
</evidence>
<evidence type="ECO:0000256" key="2">
    <source>
        <dbReference type="ARBA" id="ARBA00022801"/>
    </source>
</evidence>
<evidence type="ECO:0000313" key="5">
    <source>
        <dbReference type="EMBL" id="CAE1302985.1"/>
    </source>
</evidence>
<evidence type="ECO:0000256" key="1">
    <source>
        <dbReference type="ARBA" id="ARBA00009809"/>
    </source>
</evidence>
<sequence>MDDSTLFLNHSTGGPIIAVQVENEFGTYSNEVQHLEYLRELLTKNGITELLITSDGLEGMLRATLSGALPTANFGNFNKGQKIFKAIGDSNPKYPLMVMEFWSGWFDHWGNKHHSVRSLSWFQKNFQQIINYNASFNFYMFMGGTNFGFMAGANADKDKYEPDVTSYVSHSLLSPATFQPTSGS</sequence>
<dbReference type="InterPro" id="IPR001944">
    <property type="entry name" value="Glycoside_Hdrlase_35"/>
</dbReference>
<dbReference type="InterPro" id="IPR031330">
    <property type="entry name" value="Gly_Hdrlase_35_cat"/>
</dbReference>
<dbReference type="PANTHER" id="PTHR23421">
    <property type="entry name" value="BETA-GALACTOSIDASE RELATED"/>
    <property type="match status" value="1"/>
</dbReference>
<name>A0A812DGI9_ACAPH</name>
<organism evidence="5 6">
    <name type="scientific">Acanthosepion pharaonis</name>
    <name type="common">Pharaoh cuttlefish</name>
    <name type="synonym">Sepia pharaonis</name>
    <dbReference type="NCBI Taxonomy" id="158019"/>
    <lineage>
        <taxon>Eukaryota</taxon>
        <taxon>Metazoa</taxon>
        <taxon>Spiralia</taxon>
        <taxon>Lophotrochozoa</taxon>
        <taxon>Mollusca</taxon>
        <taxon>Cephalopoda</taxon>
        <taxon>Coleoidea</taxon>
        <taxon>Decapodiformes</taxon>
        <taxon>Sepiida</taxon>
        <taxon>Sepiina</taxon>
        <taxon>Sepiidae</taxon>
        <taxon>Acanthosepion</taxon>
    </lineage>
</organism>
<comment type="caution">
    <text evidence="5">The sequence shown here is derived from an EMBL/GenBank/DDBJ whole genome shotgun (WGS) entry which is preliminary data.</text>
</comment>
<dbReference type="EMBL" id="CAHIKZ030003668">
    <property type="protein sequence ID" value="CAE1302985.1"/>
    <property type="molecule type" value="Genomic_DNA"/>
</dbReference>
<proteinExistence type="inferred from homology"/>
<keyword evidence="6" id="KW-1185">Reference proteome</keyword>
<dbReference type="InterPro" id="IPR019801">
    <property type="entry name" value="Glyco_hydro_35_CS"/>
</dbReference>
<dbReference type="PROSITE" id="PS01182">
    <property type="entry name" value="GLYCOSYL_HYDROL_F35"/>
    <property type="match status" value="1"/>
</dbReference>
<dbReference type="GO" id="GO:0005975">
    <property type="term" value="P:carbohydrate metabolic process"/>
    <property type="evidence" value="ECO:0007669"/>
    <property type="project" value="InterPro"/>
</dbReference>
<dbReference type="Pfam" id="PF01301">
    <property type="entry name" value="Glyco_hydro_35"/>
    <property type="match status" value="1"/>
</dbReference>
<gene>
    <name evidence="5" type="ORF">SPHA_55318</name>
</gene>
<dbReference type="InterPro" id="IPR017853">
    <property type="entry name" value="GH"/>
</dbReference>
<dbReference type="SUPFAM" id="SSF51445">
    <property type="entry name" value="(Trans)glycosidases"/>
    <property type="match status" value="1"/>
</dbReference>